<evidence type="ECO:0000256" key="4">
    <source>
        <dbReference type="ARBA" id="ARBA00022729"/>
    </source>
</evidence>
<proteinExistence type="inferred from homology"/>
<gene>
    <name evidence="6" type="ORF">ACFPLB_15475</name>
</gene>
<keyword evidence="3" id="KW-0813">Transport</keyword>
<dbReference type="Proteomes" id="UP001596016">
    <property type="component" value="Unassembled WGS sequence"/>
</dbReference>
<keyword evidence="7" id="KW-1185">Reference proteome</keyword>
<feature type="signal peptide" evidence="5">
    <location>
        <begin position="1"/>
        <end position="30"/>
    </location>
</feature>
<dbReference type="Gene3D" id="3.40.190.170">
    <property type="entry name" value="Bacterial extracellular solute-binding protein, family 7"/>
    <property type="match status" value="1"/>
</dbReference>
<comment type="similarity">
    <text evidence="2">Belongs to the bacterial solute-binding protein 7 family.</text>
</comment>
<dbReference type="PROSITE" id="PS51318">
    <property type="entry name" value="TAT"/>
    <property type="match status" value="1"/>
</dbReference>
<dbReference type="InterPro" id="IPR006311">
    <property type="entry name" value="TAT_signal"/>
</dbReference>
<dbReference type="RefSeq" id="WP_378231423.1">
    <property type="nucleotide sequence ID" value="NZ_JBHSLL010000056.1"/>
</dbReference>
<dbReference type="PANTHER" id="PTHR33376:SF4">
    <property type="entry name" value="SIALIC ACID-BINDING PERIPLASMIC PROTEIN SIAP"/>
    <property type="match status" value="1"/>
</dbReference>
<evidence type="ECO:0000256" key="1">
    <source>
        <dbReference type="ARBA" id="ARBA00004196"/>
    </source>
</evidence>
<evidence type="ECO:0000313" key="6">
    <source>
        <dbReference type="EMBL" id="MFC5387359.1"/>
    </source>
</evidence>
<name>A0ABW0H127_9HYPH</name>
<sequence length="338" mass="38078">MLKKMNRRLFIGAGIGALAAPALISGKAQAAEFRYKFANNFPLGHPMNNRMEEARDRILEETDGRFQLQIFPNNQLGSDTDTLNQVRSGAVEFFTLSGIILSSLVPVASINGMGFAFKDTGQVWSAMDGELGAYVRDKIKASRLHVMDKIFNNGFRQITTSTGPIEGPESLRSLKIRVPVSPLWTSMFQALGCAPASINWNEVYTALQSGIVDAQENPLSTVDVGKLFEVQKYCSLTNHMWDGFWMLANQRSWERLPDDIKEIVSRNIEQSTLEQREDIDRLNETLRASLEEHGLEFNEPDPAPIREQLRQANFYSEWRNNYGEEAWSLLEKVTGPLA</sequence>
<reference evidence="7" key="1">
    <citation type="journal article" date="2019" name="Int. J. Syst. Evol. Microbiol.">
        <title>The Global Catalogue of Microorganisms (GCM) 10K type strain sequencing project: providing services to taxonomists for standard genome sequencing and annotation.</title>
        <authorList>
            <consortium name="The Broad Institute Genomics Platform"/>
            <consortium name="The Broad Institute Genome Sequencing Center for Infectious Disease"/>
            <person name="Wu L."/>
            <person name="Ma J."/>
        </authorList>
    </citation>
    <scope>NUCLEOTIDE SEQUENCE [LARGE SCALE GENOMIC DNA]</scope>
    <source>
        <strain evidence="7">CGMCC 4.1415</strain>
    </source>
</reference>
<feature type="chain" id="PRO_5047461128" evidence="5">
    <location>
        <begin position="31"/>
        <end position="338"/>
    </location>
</feature>
<evidence type="ECO:0000313" key="7">
    <source>
        <dbReference type="Proteomes" id="UP001596016"/>
    </source>
</evidence>
<evidence type="ECO:0000256" key="2">
    <source>
        <dbReference type="ARBA" id="ARBA00009023"/>
    </source>
</evidence>
<dbReference type="EMBL" id="JBHSLL010000056">
    <property type="protein sequence ID" value="MFC5387359.1"/>
    <property type="molecule type" value="Genomic_DNA"/>
</dbReference>
<evidence type="ECO:0000256" key="5">
    <source>
        <dbReference type="SAM" id="SignalP"/>
    </source>
</evidence>
<evidence type="ECO:0000256" key="3">
    <source>
        <dbReference type="ARBA" id="ARBA00022448"/>
    </source>
</evidence>
<keyword evidence="4 5" id="KW-0732">Signal</keyword>
<dbReference type="NCBIfam" id="NF037995">
    <property type="entry name" value="TRAP_S1"/>
    <property type="match status" value="1"/>
</dbReference>
<dbReference type="NCBIfam" id="TIGR00787">
    <property type="entry name" value="dctP"/>
    <property type="match status" value="1"/>
</dbReference>
<dbReference type="Pfam" id="PF03480">
    <property type="entry name" value="DctP"/>
    <property type="match status" value="1"/>
</dbReference>
<organism evidence="6 7">
    <name type="scientific">Aquamicrobium segne</name>
    <dbReference type="NCBI Taxonomy" id="469547"/>
    <lineage>
        <taxon>Bacteria</taxon>
        <taxon>Pseudomonadati</taxon>
        <taxon>Pseudomonadota</taxon>
        <taxon>Alphaproteobacteria</taxon>
        <taxon>Hyphomicrobiales</taxon>
        <taxon>Phyllobacteriaceae</taxon>
        <taxon>Aquamicrobium</taxon>
    </lineage>
</organism>
<comment type="subcellular location">
    <subcellularLocation>
        <location evidence="1">Cell envelope</location>
    </subcellularLocation>
</comment>
<dbReference type="InterPro" id="IPR004682">
    <property type="entry name" value="TRAP_DctP"/>
</dbReference>
<accession>A0ABW0H127</accession>
<dbReference type="CDD" id="cd13603">
    <property type="entry name" value="PBP2_TRAP_Siap_TeaA_like"/>
    <property type="match status" value="1"/>
</dbReference>
<dbReference type="InterPro" id="IPR018389">
    <property type="entry name" value="DctP_fam"/>
</dbReference>
<protein>
    <submittedName>
        <fullName evidence="6">TRAP transporter substrate-binding protein</fullName>
    </submittedName>
</protein>
<dbReference type="InterPro" id="IPR038404">
    <property type="entry name" value="TRAP_DctP_sf"/>
</dbReference>
<comment type="caution">
    <text evidence="6">The sequence shown here is derived from an EMBL/GenBank/DDBJ whole genome shotgun (WGS) entry which is preliminary data.</text>
</comment>
<dbReference type="PANTHER" id="PTHR33376">
    <property type="match status" value="1"/>
</dbReference>
<dbReference type="PIRSF" id="PIRSF006470">
    <property type="entry name" value="DctB"/>
    <property type="match status" value="1"/>
</dbReference>